<dbReference type="RefSeq" id="WP_100025020.1">
    <property type="nucleotide sequence ID" value="NZ_CP024699.1"/>
</dbReference>
<dbReference type="InterPro" id="IPR016187">
    <property type="entry name" value="CTDL_fold"/>
</dbReference>
<protein>
    <recommendedName>
        <fullName evidence="3">Sulfatase-modifying factor enzyme domain-containing protein</fullName>
    </recommendedName>
</protein>
<dbReference type="Gene3D" id="3.90.1580.10">
    <property type="entry name" value="paralog of FGE (formylglycine-generating enzyme)"/>
    <property type="match status" value="1"/>
</dbReference>
<accession>A0A2D3NW98</accession>
<dbReference type="AlphaFoldDB" id="A0A2D3NW98"/>
<evidence type="ECO:0008006" key="3">
    <source>
        <dbReference type="Google" id="ProtNLM"/>
    </source>
</evidence>
<evidence type="ECO:0000313" key="1">
    <source>
        <dbReference type="EMBL" id="ATV59610.1"/>
    </source>
</evidence>
<organism evidence="1 2">
    <name type="scientific">Fusobacterium pseudoperiodonticum</name>
    <dbReference type="NCBI Taxonomy" id="2663009"/>
    <lineage>
        <taxon>Bacteria</taxon>
        <taxon>Fusobacteriati</taxon>
        <taxon>Fusobacteriota</taxon>
        <taxon>Fusobacteriia</taxon>
        <taxon>Fusobacteriales</taxon>
        <taxon>Fusobacteriaceae</taxon>
        <taxon>Fusobacterium</taxon>
    </lineage>
</organism>
<proteinExistence type="predicted"/>
<name>A0A2D3NW98_9FUSO</name>
<evidence type="ECO:0000313" key="2">
    <source>
        <dbReference type="Proteomes" id="UP000230056"/>
    </source>
</evidence>
<dbReference type="Proteomes" id="UP000230056">
    <property type="component" value="Chromosome"/>
</dbReference>
<dbReference type="SUPFAM" id="SSF56436">
    <property type="entry name" value="C-type lectin-like"/>
    <property type="match status" value="1"/>
</dbReference>
<dbReference type="InterPro" id="IPR042095">
    <property type="entry name" value="SUMF_sf"/>
</dbReference>
<sequence length="332" mass="38912">MENLYNEAYSLLPIEEKKEILENLAKRYNMELLRFETFSKYSKSTFTAIFKYKESEFVFVPGDTVTLGYEGLPKNLSDETLKGLKYCLDETEDLDTVLGEYIRDNFSKLRKAPIKPMLVERKLQTVAWKKANLEELKEYDIDLLKDYNEFKSSDYNRLTLDETARFTKVKDDIEIELYDDISYEELCENLKEEGFSLANLDEWEYLCGGGCRTLFPWGDDLDYNMNLLYFSKEDNDKYDLEEPNFFGLSIAYDPYKMEIVEADDDYVFKGGDGGCNICGGYGDFLGYLPCSPYYTQEHMNSINILDDCIVNEYDDELDGDFNFYRRIIRIGE</sequence>
<reference evidence="1 2" key="1">
    <citation type="submission" date="2017-11" db="EMBL/GenBank/DDBJ databases">
        <title>Genome sequencing of Fusobacterium periodonticum KCOM 1261.</title>
        <authorList>
            <person name="Kook J.-K."/>
            <person name="Park S.-N."/>
            <person name="Lim Y.K."/>
        </authorList>
    </citation>
    <scope>NUCLEOTIDE SEQUENCE [LARGE SCALE GENOMIC DNA]</scope>
    <source>
        <strain evidence="1 2">KCOM 1261</strain>
    </source>
</reference>
<dbReference type="EMBL" id="CP024699">
    <property type="protein sequence ID" value="ATV59610.1"/>
    <property type="molecule type" value="Genomic_DNA"/>
</dbReference>
<gene>
    <name evidence="1" type="ORF">CTM72_07710</name>
</gene>